<accession>A0A2T1GLL0</accession>
<name>A0A2T1GLL0_9CYAN</name>
<sequence>MSIYSIDLCGDTLIVSFGEPANNNRIVVEVSAKIERLIETKQMRGGKLLKITGRQSIPVAYTICHQVAHLYGAVAVFDPKMGGKGIDAYIVAISHSPDYQVGQILTNPNDLNVSPLKIALCGPPHSGKSCLREGLKTAILQLTGQTPYILTACPDGEGAWFYEAFNDDSKRADELKELNKSKFTPEYAELFASWVRGLSIPALIDCGGLISPENDLILAEATHAIVLAGDALDKDKQPIVDSYQARLQEWVEYCQSMKLDVIAKIHSDFHATADRIDTESPLLTGMVHHLERGGDDVSDRPMIQALAKSILQLTYN</sequence>
<dbReference type="EMBL" id="PVWO01000024">
    <property type="protein sequence ID" value="PSB58759.1"/>
    <property type="molecule type" value="Genomic_DNA"/>
</dbReference>
<evidence type="ECO:0000313" key="2">
    <source>
        <dbReference type="Proteomes" id="UP000238937"/>
    </source>
</evidence>
<organism evidence="1 2">
    <name type="scientific">Chamaesiphon polymorphus CCALA 037</name>
    <dbReference type="NCBI Taxonomy" id="2107692"/>
    <lineage>
        <taxon>Bacteria</taxon>
        <taxon>Bacillati</taxon>
        <taxon>Cyanobacteriota</taxon>
        <taxon>Cyanophyceae</taxon>
        <taxon>Gomontiellales</taxon>
        <taxon>Chamaesiphonaceae</taxon>
        <taxon>Chamaesiphon</taxon>
    </lineage>
</organism>
<dbReference type="RefSeq" id="WP_106300346.1">
    <property type="nucleotide sequence ID" value="NZ_PVWO01000024.1"/>
</dbReference>
<evidence type="ECO:0000313" key="1">
    <source>
        <dbReference type="EMBL" id="PSB58759.1"/>
    </source>
</evidence>
<dbReference type="OrthoDB" id="459959at2"/>
<comment type="caution">
    <text evidence="1">The sequence shown here is derived from an EMBL/GenBank/DDBJ whole genome shotgun (WGS) entry which is preliminary data.</text>
</comment>
<dbReference type="Proteomes" id="UP000238937">
    <property type="component" value="Unassembled WGS sequence"/>
</dbReference>
<gene>
    <name evidence="1" type="ORF">C7B77_03445</name>
</gene>
<reference evidence="1 2" key="1">
    <citation type="submission" date="2018-03" db="EMBL/GenBank/DDBJ databases">
        <title>The ancient ancestry and fast evolution of plastids.</title>
        <authorList>
            <person name="Moore K.R."/>
            <person name="Magnabosco C."/>
            <person name="Momper L."/>
            <person name="Gold D.A."/>
            <person name="Bosak T."/>
            <person name="Fournier G.P."/>
        </authorList>
    </citation>
    <scope>NUCLEOTIDE SEQUENCE [LARGE SCALE GENOMIC DNA]</scope>
    <source>
        <strain evidence="1 2">CCALA 037</strain>
    </source>
</reference>
<protein>
    <submittedName>
        <fullName evidence="1">CRISPR-associated protein Csx3</fullName>
    </submittedName>
</protein>
<keyword evidence="2" id="KW-1185">Reference proteome</keyword>
<proteinExistence type="predicted"/>
<dbReference type="AlphaFoldDB" id="A0A2T1GLL0"/>